<protein>
    <submittedName>
        <fullName evidence="4">OLC1v1015972C1</fullName>
    </submittedName>
</protein>
<gene>
    <name evidence="4" type="ORF">OLC1_LOCUS21711</name>
</gene>
<evidence type="ECO:0000259" key="3">
    <source>
        <dbReference type="Pfam" id="PF13963"/>
    </source>
</evidence>
<evidence type="ECO:0000256" key="1">
    <source>
        <dbReference type="SAM" id="Coils"/>
    </source>
</evidence>
<evidence type="ECO:0000313" key="4">
    <source>
        <dbReference type="EMBL" id="CAI9115135.1"/>
    </source>
</evidence>
<sequence length="512" mass="59071">MVGPGMKNIGKNPIIQTENMQRFSRGKRVQAIFTPSIREFNLRDEELDDDVHASSTVIVPRVGTKRPLALPENSMAKDAQNTRDLTPTRNEEQIVQAPTKATRITKGMDARDWAVLCEIFDVDDFKKRLENRKVTYIEAYKVGHYSNIKGAMVNEKASETLAKLESLKNTTDMDDIDVCLEVIKGLLGHARGRSTPKKQVLAIERSRDEIEKADKRAEEAKKERQLLAEQVAINVEEYKKLKERQKQSDDKLEEMNRKLQLLLQGQSPNNVFPEADQVYLTSIKSMDKSWIQIHNRTDKRYGKGVTEFLEFAYKNLDESDEIPCPRKICNNYFDGTREEVEKHLYVNGIRTSYVRWMFHGEDATNNTNPENVVNGELEDGDDDLEEMIRGIGQGHDIQRELQLLALEFPILGKGKKVIEEAQPKQQRKRKRLSMFRTAVNCNFQLAKISREESLIANEWLREEIFAEKENKEGALEVRLEADDEEEETMEGQEETDEVAVDMAIGRERREEY</sequence>
<evidence type="ECO:0000256" key="2">
    <source>
        <dbReference type="SAM" id="MobiDB-lite"/>
    </source>
</evidence>
<keyword evidence="5" id="KW-1185">Reference proteome</keyword>
<dbReference type="EMBL" id="OX459125">
    <property type="protein sequence ID" value="CAI9115135.1"/>
    <property type="molecule type" value="Genomic_DNA"/>
</dbReference>
<dbReference type="InterPro" id="IPR029480">
    <property type="entry name" value="Transpos_assoc"/>
</dbReference>
<dbReference type="Proteomes" id="UP001161247">
    <property type="component" value="Chromosome 8"/>
</dbReference>
<feature type="region of interest" description="Disordered" evidence="2">
    <location>
        <begin position="475"/>
        <end position="497"/>
    </location>
</feature>
<feature type="coiled-coil region" evidence="1">
    <location>
        <begin position="203"/>
        <end position="258"/>
    </location>
</feature>
<evidence type="ECO:0000313" key="5">
    <source>
        <dbReference type="Proteomes" id="UP001161247"/>
    </source>
</evidence>
<dbReference type="AlphaFoldDB" id="A0AAV1E747"/>
<feature type="compositionally biased region" description="Acidic residues" evidence="2">
    <location>
        <begin position="481"/>
        <end position="497"/>
    </location>
</feature>
<reference evidence="4" key="1">
    <citation type="submission" date="2023-03" db="EMBL/GenBank/DDBJ databases">
        <authorList>
            <person name="Julca I."/>
        </authorList>
    </citation>
    <scope>NUCLEOTIDE SEQUENCE</scope>
</reference>
<proteinExistence type="predicted"/>
<name>A0AAV1E747_OLDCO</name>
<organism evidence="4 5">
    <name type="scientific">Oldenlandia corymbosa var. corymbosa</name>
    <dbReference type="NCBI Taxonomy" id="529605"/>
    <lineage>
        <taxon>Eukaryota</taxon>
        <taxon>Viridiplantae</taxon>
        <taxon>Streptophyta</taxon>
        <taxon>Embryophyta</taxon>
        <taxon>Tracheophyta</taxon>
        <taxon>Spermatophyta</taxon>
        <taxon>Magnoliopsida</taxon>
        <taxon>eudicotyledons</taxon>
        <taxon>Gunneridae</taxon>
        <taxon>Pentapetalae</taxon>
        <taxon>asterids</taxon>
        <taxon>lamiids</taxon>
        <taxon>Gentianales</taxon>
        <taxon>Rubiaceae</taxon>
        <taxon>Rubioideae</taxon>
        <taxon>Spermacoceae</taxon>
        <taxon>Hedyotis-Oldenlandia complex</taxon>
        <taxon>Oldenlandia</taxon>
    </lineage>
</organism>
<keyword evidence="1" id="KW-0175">Coiled coil</keyword>
<dbReference type="Pfam" id="PF13963">
    <property type="entry name" value="Transpos_assoc"/>
    <property type="match status" value="1"/>
</dbReference>
<accession>A0AAV1E747</accession>
<feature type="domain" description="Transposase-associated" evidence="3">
    <location>
        <begin position="288"/>
        <end position="361"/>
    </location>
</feature>